<accession>A0A495JZT8</accession>
<evidence type="ECO:0000313" key="2">
    <source>
        <dbReference type="EMBL" id="RKR94513.1"/>
    </source>
</evidence>
<feature type="region of interest" description="Disordered" evidence="1">
    <location>
        <begin position="1"/>
        <end position="46"/>
    </location>
</feature>
<dbReference type="AlphaFoldDB" id="A0A495JZT8"/>
<feature type="compositionally biased region" description="Polar residues" evidence="1">
    <location>
        <begin position="1"/>
        <end position="12"/>
    </location>
</feature>
<comment type="caution">
    <text evidence="2">The sequence shown here is derived from an EMBL/GenBank/DDBJ whole genome shotgun (WGS) entry which is preliminary data.</text>
</comment>
<feature type="compositionally biased region" description="Basic and acidic residues" evidence="1">
    <location>
        <begin position="439"/>
        <end position="450"/>
    </location>
</feature>
<protein>
    <recommendedName>
        <fullName evidence="4">PPE family protein</fullName>
    </recommendedName>
</protein>
<name>A0A495JZT8_WILMA</name>
<feature type="compositionally biased region" description="Gly residues" evidence="1">
    <location>
        <begin position="325"/>
        <end position="348"/>
    </location>
</feature>
<sequence length="461" mass="44876">MMGPAESSQPSSRLCEKAQPVTESEPAPPASSPPVDPTINDLLQASPLGPILDTPVSQVLKDLGIAGLPQLPPAPPMPGLPPLPPLDLDVLVKPLTDLLGGFGTGNLGGGEFDPTSILQGLSQILDLSMSMGSGALKALDQVWTGQAATATAAKSVQASADTAALSAQGTTMTADTQGAAAIVGTGLALVQGIIAKTVAIIAASAPFLVTPPGQAVALGAAADGLAEATAVVAATRAELLAPTGHMVVNGQPVPVTGAPMAGPSPFSIAGTVLDSVGKPMVAGVGQLGGMAGPAGSQLLRTHEAQLKKSATDPSMDPARTMPAGLAGGLGGGGGGGGGGGLGPGGGGPSALSARTTPGLTSGAGPEGVPATNNRHQSTVVPAAMGSPMAPMGAMGAGRGAGASDDQHETADYLVTELNGTQIIGDIPDVAPPVLGEVQTEDRESSPDVRLRLGPSGRDQEI</sequence>
<organism evidence="2 3">
    <name type="scientific">Williamsia marianensis</name>
    <dbReference type="NCBI Taxonomy" id="85044"/>
    <lineage>
        <taxon>Bacteria</taxon>
        <taxon>Bacillati</taxon>
        <taxon>Actinomycetota</taxon>
        <taxon>Actinomycetes</taxon>
        <taxon>Mycobacteriales</taxon>
        <taxon>Nocardiaceae</taxon>
        <taxon>Williamsia</taxon>
    </lineage>
</organism>
<feature type="compositionally biased region" description="Pro residues" evidence="1">
    <location>
        <begin position="26"/>
        <end position="36"/>
    </location>
</feature>
<feature type="region of interest" description="Disordered" evidence="1">
    <location>
        <begin position="429"/>
        <end position="461"/>
    </location>
</feature>
<feature type="region of interest" description="Disordered" evidence="1">
    <location>
        <begin position="306"/>
        <end position="373"/>
    </location>
</feature>
<dbReference type="EMBL" id="RBKV01000001">
    <property type="protein sequence ID" value="RKR94513.1"/>
    <property type="molecule type" value="Genomic_DNA"/>
</dbReference>
<proteinExistence type="predicted"/>
<evidence type="ECO:0000313" key="3">
    <source>
        <dbReference type="Proteomes" id="UP000274762"/>
    </source>
</evidence>
<evidence type="ECO:0000256" key="1">
    <source>
        <dbReference type="SAM" id="MobiDB-lite"/>
    </source>
</evidence>
<dbReference type="Proteomes" id="UP000274762">
    <property type="component" value="Unassembled WGS sequence"/>
</dbReference>
<reference evidence="2 3" key="1">
    <citation type="submission" date="2018-10" db="EMBL/GenBank/DDBJ databases">
        <title>Sequencing the genomes of 1000 actinobacteria strains.</title>
        <authorList>
            <person name="Klenk H.-P."/>
        </authorList>
    </citation>
    <scope>NUCLEOTIDE SEQUENCE [LARGE SCALE GENOMIC DNA]</scope>
    <source>
        <strain evidence="2 3">DSM 44343</strain>
    </source>
</reference>
<gene>
    <name evidence="2" type="ORF">DFJ75_1309</name>
</gene>
<evidence type="ECO:0008006" key="4">
    <source>
        <dbReference type="Google" id="ProtNLM"/>
    </source>
</evidence>